<feature type="region of interest" description="Disordered" evidence="1">
    <location>
        <begin position="73"/>
        <end position="113"/>
    </location>
</feature>
<name>A0A4R6Z6I8_9GAMM</name>
<protein>
    <submittedName>
        <fullName evidence="2">Uncharacterized protein</fullName>
    </submittedName>
</protein>
<accession>A0A4R6Z6I8</accession>
<dbReference type="Proteomes" id="UP000295293">
    <property type="component" value="Unassembled WGS sequence"/>
</dbReference>
<evidence type="ECO:0000256" key="1">
    <source>
        <dbReference type="SAM" id="MobiDB-lite"/>
    </source>
</evidence>
<keyword evidence="3" id="KW-1185">Reference proteome</keyword>
<organism evidence="2 3">
    <name type="scientific">Tahibacter aquaticus</name>
    <dbReference type="NCBI Taxonomy" id="520092"/>
    <lineage>
        <taxon>Bacteria</taxon>
        <taxon>Pseudomonadati</taxon>
        <taxon>Pseudomonadota</taxon>
        <taxon>Gammaproteobacteria</taxon>
        <taxon>Lysobacterales</taxon>
        <taxon>Rhodanobacteraceae</taxon>
        <taxon>Tahibacter</taxon>
    </lineage>
</organism>
<evidence type="ECO:0000313" key="3">
    <source>
        <dbReference type="Proteomes" id="UP000295293"/>
    </source>
</evidence>
<gene>
    <name evidence="2" type="ORF">DFR29_10226</name>
</gene>
<proteinExistence type="predicted"/>
<reference evidence="2 3" key="1">
    <citation type="submission" date="2019-03" db="EMBL/GenBank/DDBJ databases">
        <title>Genomic Encyclopedia of Type Strains, Phase IV (KMG-IV): sequencing the most valuable type-strain genomes for metagenomic binning, comparative biology and taxonomic classification.</title>
        <authorList>
            <person name="Goeker M."/>
        </authorList>
    </citation>
    <scope>NUCLEOTIDE SEQUENCE [LARGE SCALE GENOMIC DNA]</scope>
    <source>
        <strain evidence="2 3">DSM 21667</strain>
    </source>
</reference>
<evidence type="ECO:0000313" key="2">
    <source>
        <dbReference type="EMBL" id="TDR47367.1"/>
    </source>
</evidence>
<dbReference type="AlphaFoldDB" id="A0A4R6Z6I8"/>
<dbReference type="EMBL" id="SNZH01000002">
    <property type="protein sequence ID" value="TDR47367.1"/>
    <property type="molecule type" value="Genomic_DNA"/>
</dbReference>
<sequence length="225" mass="24060">MCNYSTVGAIIAHGFCLPKIPTRAVDSRTRRVVASEVRCATGGGSILFFALRAGGTRCSDVCVELLLSSCGAGPRPGRKRLSGAPSTGAPSVRDPRLGGPGRERHAQCGHPPDFRSIPITVSERCAPDADAPPNLLRHQGRSADQLLELQLHLLRDGEDAERRPMHSEDRSAVTTELIVVGGAYVEICAFPRSSLYRGSGVRAASVLAGLGNRVTLHMRRSQCLR</sequence>
<comment type="caution">
    <text evidence="2">The sequence shown here is derived from an EMBL/GenBank/DDBJ whole genome shotgun (WGS) entry which is preliminary data.</text>
</comment>
<feature type="compositionally biased region" description="Basic and acidic residues" evidence="1">
    <location>
        <begin position="93"/>
        <end position="106"/>
    </location>
</feature>